<name>A0A0A1V9Z3_9HYPO</name>
<evidence type="ECO:0000313" key="1">
    <source>
        <dbReference type="EMBL" id="EXV06543.1"/>
    </source>
</evidence>
<protein>
    <submittedName>
        <fullName evidence="1">Uncharacterized protein</fullName>
    </submittedName>
</protein>
<dbReference type="Proteomes" id="UP000030151">
    <property type="component" value="Unassembled WGS sequence"/>
</dbReference>
<proteinExistence type="predicted"/>
<gene>
    <name evidence="1" type="ORF">X797_001263</name>
</gene>
<dbReference type="EMBL" id="JELW01000001">
    <property type="protein sequence ID" value="EXV06543.1"/>
    <property type="molecule type" value="Genomic_DNA"/>
</dbReference>
<evidence type="ECO:0000313" key="2">
    <source>
        <dbReference type="Proteomes" id="UP000030151"/>
    </source>
</evidence>
<accession>A0A0A1V9Z3</accession>
<dbReference type="AlphaFoldDB" id="A0A0A1V9Z3"/>
<dbReference type="HOGENOM" id="CLU_2320921_0_0_1"/>
<sequence length="99" mass="10693">MHLTDLFIHATAALGAVADYNGKKQGAIIFGKGKPTDPYQAIHDFGYCVKLKPPIAAKVHVIGITEGVRCKLYWSERCVGESVDFGPGFSENALIKLST</sequence>
<reference evidence="1 2" key="1">
    <citation type="submission" date="2014-02" db="EMBL/GenBank/DDBJ databases">
        <title>The genome sequence of the entomopathogenic fungus Metarhizium robertsii ARSEF 2575.</title>
        <authorList>
            <person name="Giuliano Garisto Donzelli B."/>
            <person name="Roe B.A."/>
            <person name="Macmil S.L."/>
            <person name="Krasnoff S.B."/>
            <person name="Gibson D.M."/>
        </authorList>
    </citation>
    <scope>NUCLEOTIDE SEQUENCE [LARGE SCALE GENOMIC DNA]</scope>
    <source>
        <strain evidence="1 2">ARSEF 2575</strain>
    </source>
</reference>
<comment type="caution">
    <text evidence="1">The sequence shown here is derived from an EMBL/GenBank/DDBJ whole genome shotgun (WGS) entry which is preliminary data.</text>
</comment>
<organism evidence="1 2">
    <name type="scientific">Metarhizium robertsii</name>
    <dbReference type="NCBI Taxonomy" id="568076"/>
    <lineage>
        <taxon>Eukaryota</taxon>
        <taxon>Fungi</taxon>
        <taxon>Dikarya</taxon>
        <taxon>Ascomycota</taxon>
        <taxon>Pezizomycotina</taxon>
        <taxon>Sordariomycetes</taxon>
        <taxon>Hypocreomycetidae</taxon>
        <taxon>Hypocreales</taxon>
        <taxon>Clavicipitaceae</taxon>
        <taxon>Metarhizium</taxon>
    </lineage>
</organism>